<evidence type="ECO:0000313" key="2">
    <source>
        <dbReference type="EMBL" id="HII61273.1"/>
    </source>
</evidence>
<keyword evidence="1" id="KW-0472">Membrane</keyword>
<protein>
    <submittedName>
        <fullName evidence="2">Uncharacterized protein</fullName>
    </submittedName>
</protein>
<feature type="transmembrane region" description="Helical" evidence="1">
    <location>
        <begin position="28"/>
        <end position="45"/>
    </location>
</feature>
<sequence length="120" mass="13526">MVKKLIIAVVVGLLMALAINMTLNIFPTLSLKFLGLSFLFVLFWLEILEDIAENRKNNLKKRARIVAGAIIMALVTALTIAVAFNDVLPIPSTRAFFGVTFAFTLFYLTLGEIIEFQWFR</sequence>
<dbReference type="Proteomes" id="UP000617544">
    <property type="component" value="Unassembled WGS sequence"/>
</dbReference>
<dbReference type="AlphaFoldDB" id="A0A832TA63"/>
<dbReference type="GeneID" id="1443198"/>
<keyword evidence="1" id="KW-1133">Transmembrane helix</keyword>
<accession>A0A832TA63</accession>
<reference evidence="2" key="1">
    <citation type="journal article" date="2020" name="bioRxiv">
        <title>A rank-normalized archaeal taxonomy based on genome phylogeny resolves widespread incomplete and uneven classifications.</title>
        <authorList>
            <person name="Rinke C."/>
            <person name="Chuvochina M."/>
            <person name="Mussig A.J."/>
            <person name="Chaumeil P.-A."/>
            <person name="Waite D.W."/>
            <person name="Whitman W.B."/>
            <person name="Parks D.H."/>
            <person name="Hugenholtz P."/>
        </authorList>
    </citation>
    <scope>NUCLEOTIDE SEQUENCE</scope>
    <source>
        <strain evidence="2">UBA8834</strain>
    </source>
</reference>
<gene>
    <name evidence="2" type="ORF">HA331_05930</name>
</gene>
<evidence type="ECO:0000313" key="3">
    <source>
        <dbReference type="Proteomes" id="UP000617544"/>
    </source>
</evidence>
<comment type="caution">
    <text evidence="2">The sequence shown here is derived from an EMBL/GenBank/DDBJ whole genome shotgun (WGS) entry which is preliminary data.</text>
</comment>
<dbReference type="RefSeq" id="WP_010884963.1">
    <property type="nucleotide sequence ID" value="NZ_DUJN01000005.1"/>
</dbReference>
<organism evidence="2 3">
    <name type="scientific">Pyrococcus horikoshii</name>
    <dbReference type="NCBI Taxonomy" id="53953"/>
    <lineage>
        <taxon>Archaea</taxon>
        <taxon>Methanobacteriati</taxon>
        <taxon>Methanobacteriota</taxon>
        <taxon>Thermococci</taxon>
        <taxon>Thermococcales</taxon>
        <taxon>Thermococcaceae</taxon>
        <taxon>Pyrococcus</taxon>
    </lineage>
</organism>
<feature type="transmembrane region" description="Helical" evidence="1">
    <location>
        <begin position="96"/>
        <end position="114"/>
    </location>
</feature>
<proteinExistence type="predicted"/>
<keyword evidence="1" id="KW-0812">Transmembrane</keyword>
<name>A0A832TA63_PYRHR</name>
<dbReference type="EMBL" id="DUJN01000005">
    <property type="protein sequence ID" value="HII61273.1"/>
    <property type="molecule type" value="Genomic_DNA"/>
</dbReference>
<feature type="transmembrane region" description="Helical" evidence="1">
    <location>
        <begin position="65"/>
        <end position="84"/>
    </location>
</feature>
<evidence type="ECO:0000256" key="1">
    <source>
        <dbReference type="SAM" id="Phobius"/>
    </source>
</evidence>